<gene>
    <name evidence="2" type="ORF">H8744_11135</name>
</gene>
<dbReference type="Pfam" id="PF13181">
    <property type="entry name" value="TPR_8"/>
    <property type="match status" value="1"/>
</dbReference>
<dbReference type="InterPro" id="IPR019734">
    <property type="entry name" value="TPR_rpt"/>
</dbReference>
<evidence type="ECO:0008006" key="4">
    <source>
        <dbReference type="Google" id="ProtNLM"/>
    </source>
</evidence>
<comment type="caution">
    <text evidence="2">The sequence shown here is derived from an EMBL/GenBank/DDBJ whole genome shotgun (WGS) entry which is preliminary data.</text>
</comment>
<reference evidence="2" key="1">
    <citation type="submission" date="2020-08" db="EMBL/GenBank/DDBJ databases">
        <title>Genome public.</title>
        <authorList>
            <person name="Liu C."/>
            <person name="Sun Q."/>
        </authorList>
    </citation>
    <scope>NUCLEOTIDE SEQUENCE</scope>
    <source>
        <strain evidence="2">N12</strain>
    </source>
</reference>
<dbReference type="EMBL" id="JACRTF010000001">
    <property type="protein sequence ID" value="MBC8593791.1"/>
    <property type="molecule type" value="Genomic_DNA"/>
</dbReference>
<dbReference type="Gene3D" id="1.25.40.10">
    <property type="entry name" value="Tetratricopeptide repeat domain"/>
    <property type="match status" value="1"/>
</dbReference>
<feature type="repeat" description="TPR" evidence="1">
    <location>
        <begin position="534"/>
        <end position="567"/>
    </location>
</feature>
<dbReference type="PROSITE" id="PS50005">
    <property type="entry name" value="TPR"/>
    <property type="match status" value="3"/>
</dbReference>
<protein>
    <recommendedName>
        <fullName evidence="4">Tetratricopeptide repeat protein</fullName>
    </recommendedName>
</protein>
<dbReference type="PANTHER" id="PTHR44216">
    <property type="entry name" value="PROTEIN O-MANNOSYL-TRANSFERASE TMTC2"/>
    <property type="match status" value="1"/>
</dbReference>
<evidence type="ECO:0000313" key="3">
    <source>
        <dbReference type="Proteomes" id="UP000651085"/>
    </source>
</evidence>
<dbReference type="Pfam" id="PF12895">
    <property type="entry name" value="ANAPC3"/>
    <property type="match status" value="1"/>
</dbReference>
<keyword evidence="1" id="KW-0802">TPR repeat</keyword>
<dbReference type="GO" id="GO:0035269">
    <property type="term" value="P:protein O-linked glycosylation via mannose"/>
    <property type="evidence" value="ECO:0007669"/>
    <property type="project" value="TreeGrafter"/>
</dbReference>
<evidence type="ECO:0000256" key="1">
    <source>
        <dbReference type="PROSITE-ProRule" id="PRU00339"/>
    </source>
</evidence>
<dbReference type="PANTHER" id="PTHR44216:SF3">
    <property type="entry name" value="PROTEIN O-MANNOSYL-TRANSFERASE TMTC2"/>
    <property type="match status" value="1"/>
</dbReference>
<keyword evidence="3" id="KW-1185">Reference proteome</keyword>
<evidence type="ECO:0000313" key="2">
    <source>
        <dbReference type="EMBL" id="MBC8593791.1"/>
    </source>
</evidence>
<dbReference type="SUPFAM" id="SSF48452">
    <property type="entry name" value="TPR-like"/>
    <property type="match status" value="1"/>
</dbReference>
<dbReference type="InterPro" id="IPR011990">
    <property type="entry name" value="TPR-like_helical_dom_sf"/>
</dbReference>
<feature type="repeat" description="TPR" evidence="1">
    <location>
        <begin position="636"/>
        <end position="669"/>
    </location>
</feature>
<dbReference type="Proteomes" id="UP000651085">
    <property type="component" value="Unassembled WGS sequence"/>
</dbReference>
<dbReference type="AlphaFoldDB" id="A0A926IQG1"/>
<organism evidence="2 3">
    <name type="scientific">Jilunia laotingensis</name>
    <dbReference type="NCBI Taxonomy" id="2763675"/>
    <lineage>
        <taxon>Bacteria</taxon>
        <taxon>Pseudomonadati</taxon>
        <taxon>Bacteroidota</taxon>
        <taxon>Bacteroidia</taxon>
        <taxon>Bacteroidales</taxon>
        <taxon>Bacteroidaceae</taxon>
        <taxon>Jilunia</taxon>
    </lineage>
</organism>
<dbReference type="SMART" id="SM00028">
    <property type="entry name" value="TPR"/>
    <property type="match status" value="4"/>
</dbReference>
<proteinExistence type="predicted"/>
<name>A0A926IQG1_9BACT</name>
<dbReference type="GO" id="GO:0000030">
    <property type="term" value="F:mannosyltransferase activity"/>
    <property type="evidence" value="ECO:0007669"/>
    <property type="project" value="TreeGrafter"/>
</dbReference>
<dbReference type="RefSeq" id="WP_262434898.1">
    <property type="nucleotide sequence ID" value="NZ_JACRTF010000001.1"/>
</dbReference>
<sequence>MNEKAINNQYISILKLIGQKRLKEALAQLESFLWQCQDWELRNRLEQLKTSYSYMLQYMKQGIHDPERKKLYSKLLTDTLEIADQVRILLLDEVSPRYYHEIRKRRTQELTPYTTEALMHVLESFNDDLAVSGLLSDQNLDDVLKRHEDAQKYMFLQTWSNCDWNVEDEKQAQDMLQSELLPVNDLCLFTSSVTLSLMECFDLRKLMWLLDAYQQSNVLVSQRALVGVIFTFHIYSDRLGLYPELSNRLELLNEETSFDEDLMRVYRQILLSQETEKIDRKMREEIIPEMLKNVTSMRNMKFGFEESDEEKDDRNPDWGNIFENSPLSDKLREMNELQLEGADVYMSTFSQLKRFPFFQEPHNWFYPFDKQQSNVIKQVRKEGSQKNSLMDLILQSGFFCNSDKYSLFFTMLQFPQSQRDIIFSQLTEQQAEEFAEQSKAETLKKFSERPATVSNQYLHDLYRFFKLYNRKNEFRDIYKEKIELYKIPVLKNILNEEHKLAQIADYHLKKEHWAEATDLYKEIEQMNGLFSAQAEFYQKMGYAFQKQRKPDEAINAYLKADTIKPDNVWTNRHLATCYRLSRNFNKALEYYRKAEQAMPENHSIVFHIGSCLAELQQYDEALNYFFKLDFMESNCVKAWRGIGWCSFVSGKLEQASNYYNKVIETKPLPVDYLNAGHVAWVSGNIEKAADFYSRSKDMSGDKELFLEMFNKDMNYLLKMGITEDEIPLMLDLLY</sequence>
<dbReference type="InterPro" id="IPR052384">
    <property type="entry name" value="TMTC_O-mannosyltransferase"/>
</dbReference>
<accession>A0A926IQG1</accession>
<feature type="repeat" description="TPR" evidence="1">
    <location>
        <begin position="568"/>
        <end position="601"/>
    </location>
</feature>